<gene>
    <name evidence="2" type="ORF">M9Y10_033591</name>
</gene>
<evidence type="ECO:0000256" key="1">
    <source>
        <dbReference type="SAM" id="MobiDB-lite"/>
    </source>
</evidence>
<proteinExistence type="predicted"/>
<comment type="caution">
    <text evidence="2">The sequence shown here is derived from an EMBL/GenBank/DDBJ whole genome shotgun (WGS) entry which is preliminary data.</text>
</comment>
<feature type="compositionally biased region" description="Polar residues" evidence="1">
    <location>
        <begin position="1"/>
        <end position="10"/>
    </location>
</feature>
<accession>A0ABR2KCJ6</accession>
<reference evidence="2 3" key="1">
    <citation type="submission" date="2024-04" db="EMBL/GenBank/DDBJ databases">
        <title>Tritrichomonas musculus Genome.</title>
        <authorList>
            <person name="Alves-Ferreira E."/>
            <person name="Grigg M."/>
            <person name="Lorenzi H."/>
            <person name="Galac M."/>
        </authorList>
    </citation>
    <scope>NUCLEOTIDE SEQUENCE [LARGE SCALE GENOMIC DNA]</scope>
    <source>
        <strain evidence="2 3">EAF2021</strain>
    </source>
</reference>
<evidence type="ECO:0000313" key="3">
    <source>
        <dbReference type="Proteomes" id="UP001470230"/>
    </source>
</evidence>
<keyword evidence="3" id="KW-1185">Reference proteome</keyword>
<protein>
    <submittedName>
        <fullName evidence="2">Uncharacterized protein</fullName>
    </submittedName>
</protein>
<organism evidence="2 3">
    <name type="scientific">Tritrichomonas musculus</name>
    <dbReference type="NCBI Taxonomy" id="1915356"/>
    <lineage>
        <taxon>Eukaryota</taxon>
        <taxon>Metamonada</taxon>
        <taxon>Parabasalia</taxon>
        <taxon>Tritrichomonadida</taxon>
        <taxon>Tritrichomonadidae</taxon>
        <taxon>Tritrichomonas</taxon>
    </lineage>
</organism>
<name>A0ABR2KCJ6_9EUKA</name>
<sequence length="308" mass="34689">MDSLLSNSHLPSLRKSGTRSQLGSTPSYLSHSRRSTSSLLSIGSDLQSNGSNNKTRRPFKPISYFNERRVQISQDSYHHFQRVTRAHKAALSALIDEKSQIATAMKREAAHIDALNQENEAREASIRETLATLRSSSGKRIEGNPPSLSQLRKLSNAILKEGLKFKQLSEQPSRIERETIGIDTNIEEKNPLEISNKNPIPGNDDNFDDSMDFQRARLSNLVFKKEDAKMRLETIMSNRDMLTRVIFDHKTALEALKLKEKTLSEEAVSLEKNFHSILDEIAKTLGELAWKNAMVQACNDIAFLPKTA</sequence>
<dbReference type="Proteomes" id="UP001470230">
    <property type="component" value="Unassembled WGS sequence"/>
</dbReference>
<feature type="region of interest" description="Disordered" evidence="1">
    <location>
        <begin position="1"/>
        <end position="35"/>
    </location>
</feature>
<dbReference type="EMBL" id="JAPFFF010000005">
    <property type="protein sequence ID" value="KAK8888851.1"/>
    <property type="molecule type" value="Genomic_DNA"/>
</dbReference>
<evidence type="ECO:0000313" key="2">
    <source>
        <dbReference type="EMBL" id="KAK8888851.1"/>
    </source>
</evidence>